<dbReference type="InterPro" id="IPR037445">
    <property type="entry name" value="MAGE"/>
</dbReference>
<dbReference type="AlphaFoldDB" id="A0AAU9YYB7"/>
<dbReference type="InterPro" id="IPR021072">
    <property type="entry name" value="MAGE_N"/>
</dbReference>
<dbReference type="GO" id="GO:0005634">
    <property type="term" value="C:nucleus"/>
    <property type="evidence" value="ECO:0007669"/>
    <property type="project" value="TreeGrafter"/>
</dbReference>
<keyword evidence="4" id="KW-1185">Reference proteome</keyword>
<feature type="compositionally biased region" description="Basic residues" evidence="1">
    <location>
        <begin position="1"/>
        <end position="17"/>
    </location>
</feature>
<dbReference type="SMART" id="SM01392">
    <property type="entry name" value="MAGE_N"/>
    <property type="match status" value="1"/>
</dbReference>
<dbReference type="InterPro" id="IPR041898">
    <property type="entry name" value="MAGE_WH1"/>
</dbReference>
<evidence type="ECO:0000259" key="2">
    <source>
        <dbReference type="PROSITE" id="PS50838"/>
    </source>
</evidence>
<dbReference type="InterPro" id="IPR041899">
    <property type="entry name" value="MAGE_WH2"/>
</dbReference>
<dbReference type="InterPro" id="IPR002190">
    <property type="entry name" value="MHD_dom"/>
</dbReference>
<dbReference type="Gene3D" id="1.10.10.1200">
    <property type="entry name" value="MAGE homology domain, winged helix WH1 motif"/>
    <property type="match status" value="1"/>
</dbReference>
<evidence type="ECO:0000313" key="4">
    <source>
        <dbReference type="Proteomes" id="UP001152836"/>
    </source>
</evidence>
<dbReference type="PANTHER" id="PTHR11736:SF158">
    <property type="entry name" value="MAGE FAMILY MEMBER B6B1"/>
    <property type="match status" value="1"/>
</dbReference>
<sequence>MPRGNKSKSRSRAKRQQARGESQSIQGAQPSAEEEAAAPPLGQGDAPRSPDVCTPRGSQEAASHGSPELDVPYSGYNIDADGSEVGAEGSVVGAELSVAGTDEKRANACIIAEAIDSARRDPMTRKASKLLHYLLEKYQKDEQPVEADMLKLISRKYKVHFPWILEKATYQLEVVYGLELKVDKHNTQAYVLVNKLPMPPGTNEGGRKELPKTGLILTLLGMILMKGNSASEEEVWQFLHMQGIYPGRRHLIFGEPRKFITKELVEQNYVEYRQVPGSNPPSYEFLWGSRARNEDMKMKVLDVLAKIKNAMPSFYPQQYEEALSNQAERAARRGEASGYHAARVPCLGQSSSSSHT</sequence>
<dbReference type="PROSITE" id="PS50838">
    <property type="entry name" value="MAGE"/>
    <property type="match status" value="1"/>
</dbReference>
<dbReference type="FunFam" id="1.10.10.1210:FF:000001">
    <property type="entry name" value="melanoma-associated antigen D1"/>
    <property type="match status" value="1"/>
</dbReference>
<dbReference type="GO" id="GO:0000122">
    <property type="term" value="P:negative regulation of transcription by RNA polymerase II"/>
    <property type="evidence" value="ECO:0007669"/>
    <property type="project" value="TreeGrafter"/>
</dbReference>
<reference evidence="3" key="1">
    <citation type="submission" date="2022-06" db="EMBL/GenBank/DDBJ databases">
        <authorList>
            <person name="Andreotti S."/>
            <person name="Wyler E."/>
        </authorList>
    </citation>
    <scope>NUCLEOTIDE SEQUENCE</scope>
</reference>
<dbReference type="PANTHER" id="PTHR11736">
    <property type="entry name" value="MELANOMA-ASSOCIATED ANTIGEN MAGE ANTIGEN"/>
    <property type="match status" value="1"/>
</dbReference>
<feature type="region of interest" description="Disordered" evidence="1">
    <location>
        <begin position="1"/>
        <end position="74"/>
    </location>
</feature>
<name>A0AAU9YYB7_PHORO</name>
<dbReference type="Pfam" id="PF12440">
    <property type="entry name" value="MAGE_N"/>
    <property type="match status" value="1"/>
</dbReference>
<protein>
    <submittedName>
        <fullName evidence="3">Gm5072 protein</fullName>
    </submittedName>
</protein>
<organism evidence="3 4">
    <name type="scientific">Phodopus roborovskii</name>
    <name type="common">Roborovski's desert hamster</name>
    <name type="synonym">Cricetulus roborovskii</name>
    <dbReference type="NCBI Taxonomy" id="109678"/>
    <lineage>
        <taxon>Eukaryota</taxon>
        <taxon>Metazoa</taxon>
        <taxon>Chordata</taxon>
        <taxon>Craniata</taxon>
        <taxon>Vertebrata</taxon>
        <taxon>Euteleostomi</taxon>
        <taxon>Mammalia</taxon>
        <taxon>Eutheria</taxon>
        <taxon>Euarchontoglires</taxon>
        <taxon>Glires</taxon>
        <taxon>Rodentia</taxon>
        <taxon>Myomorpha</taxon>
        <taxon>Muroidea</taxon>
        <taxon>Cricetidae</taxon>
        <taxon>Cricetinae</taxon>
        <taxon>Phodopus</taxon>
    </lineage>
</organism>
<evidence type="ECO:0000256" key="1">
    <source>
        <dbReference type="SAM" id="MobiDB-lite"/>
    </source>
</evidence>
<dbReference type="EMBL" id="CALSGD010000922">
    <property type="protein sequence ID" value="CAH6780283.1"/>
    <property type="molecule type" value="Genomic_DNA"/>
</dbReference>
<evidence type="ECO:0000313" key="3">
    <source>
        <dbReference type="EMBL" id="CAH6780283.1"/>
    </source>
</evidence>
<dbReference type="Proteomes" id="UP001152836">
    <property type="component" value="Unassembled WGS sequence"/>
</dbReference>
<dbReference type="Gene3D" id="1.10.10.1210">
    <property type="entry name" value="MAGE homology domain, winged helix WH2 motif"/>
    <property type="match status" value="1"/>
</dbReference>
<comment type="caution">
    <text evidence="3">The sequence shown here is derived from an EMBL/GenBank/DDBJ whole genome shotgun (WGS) entry which is preliminary data.</text>
</comment>
<accession>A0AAU9YYB7</accession>
<proteinExistence type="predicted"/>
<feature type="domain" description="MAGE" evidence="2">
    <location>
        <begin position="123"/>
        <end position="322"/>
    </location>
</feature>
<dbReference type="Pfam" id="PF01454">
    <property type="entry name" value="MAGE"/>
    <property type="match status" value="1"/>
</dbReference>
<gene>
    <name evidence="3" type="primary">Gm5072</name>
    <name evidence="3" type="ORF">PHOROB_LOCUS3676</name>
</gene>
<feature type="compositionally biased region" description="Low complexity" evidence="1">
    <location>
        <begin position="26"/>
        <end position="44"/>
    </location>
</feature>
<dbReference type="SMART" id="SM01373">
    <property type="entry name" value="MAGE"/>
    <property type="match status" value="1"/>
</dbReference>